<protein>
    <recommendedName>
        <fullName evidence="4">Secreted protein</fullName>
    </recommendedName>
</protein>
<feature type="chain" id="PRO_5043394112" description="Secreted protein" evidence="1">
    <location>
        <begin position="25"/>
        <end position="123"/>
    </location>
</feature>
<accession>A0AAV4AAX1</accession>
<sequence length="123" mass="13211">MLERTQVLFIDLYCVLFLVSVSLAASVEESLAPPEAPFPVTDHGLPGRPMHGLICRSEKLNRTGNPKASPSSTDGCFGAAQQALACHSGDGCECISHGLEAHGNLLQARFDLMHSKRATTYRS</sequence>
<keyword evidence="1" id="KW-0732">Signal</keyword>
<dbReference type="Proteomes" id="UP000735302">
    <property type="component" value="Unassembled WGS sequence"/>
</dbReference>
<dbReference type="EMBL" id="BLXT01003734">
    <property type="protein sequence ID" value="GFO04017.1"/>
    <property type="molecule type" value="Genomic_DNA"/>
</dbReference>
<keyword evidence="3" id="KW-1185">Reference proteome</keyword>
<comment type="caution">
    <text evidence="2">The sequence shown here is derived from an EMBL/GenBank/DDBJ whole genome shotgun (WGS) entry which is preliminary data.</text>
</comment>
<organism evidence="2 3">
    <name type="scientific">Plakobranchus ocellatus</name>
    <dbReference type="NCBI Taxonomy" id="259542"/>
    <lineage>
        <taxon>Eukaryota</taxon>
        <taxon>Metazoa</taxon>
        <taxon>Spiralia</taxon>
        <taxon>Lophotrochozoa</taxon>
        <taxon>Mollusca</taxon>
        <taxon>Gastropoda</taxon>
        <taxon>Heterobranchia</taxon>
        <taxon>Euthyneura</taxon>
        <taxon>Panpulmonata</taxon>
        <taxon>Sacoglossa</taxon>
        <taxon>Placobranchoidea</taxon>
        <taxon>Plakobranchidae</taxon>
        <taxon>Plakobranchus</taxon>
    </lineage>
</organism>
<gene>
    <name evidence="2" type="ORF">PoB_003052200</name>
</gene>
<proteinExistence type="predicted"/>
<reference evidence="2 3" key="1">
    <citation type="journal article" date="2021" name="Elife">
        <title>Chloroplast acquisition without the gene transfer in kleptoplastic sea slugs, Plakobranchus ocellatus.</title>
        <authorList>
            <person name="Maeda T."/>
            <person name="Takahashi S."/>
            <person name="Yoshida T."/>
            <person name="Shimamura S."/>
            <person name="Takaki Y."/>
            <person name="Nagai Y."/>
            <person name="Toyoda A."/>
            <person name="Suzuki Y."/>
            <person name="Arimoto A."/>
            <person name="Ishii H."/>
            <person name="Satoh N."/>
            <person name="Nishiyama T."/>
            <person name="Hasebe M."/>
            <person name="Maruyama T."/>
            <person name="Minagawa J."/>
            <person name="Obokata J."/>
            <person name="Shigenobu S."/>
        </authorList>
    </citation>
    <scope>NUCLEOTIDE SEQUENCE [LARGE SCALE GENOMIC DNA]</scope>
</reference>
<name>A0AAV4AAX1_9GAST</name>
<evidence type="ECO:0000313" key="3">
    <source>
        <dbReference type="Proteomes" id="UP000735302"/>
    </source>
</evidence>
<evidence type="ECO:0000313" key="2">
    <source>
        <dbReference type="EMBL" id="GFO04017.1"/>
    </source>
</evidence>
<evidence type="ECO:0000256" key="1">
    <source>
        <dbReference type="SAM" id="SignalP"/>
    </source>
</evidence>
<feature type="signal peptide" evidence="1">
    <location>
        <begin position="1"/>
        <end position="24"/>
    </location>
</feature>
<evidence type="ECO:0008006" key="4">
    <source>
        <dbReference type="Google" id="ProtNLM"/>
    </source>
</evidence>
<dbReference type="AlphaFoldDB" id="A0AAV4AAX1"/>